<evidence type="ECO:0000313" key="1">
    <source>
        <dbReference type="EMBL" id="CAF3876023.1"/>
    </source>
</evidence>
<dbReference type="EMBL" id="CAJOBB010001576">
    <property type="protein sequence ID" value="CAF3876023.1"/>
    <property type="molecule type" value="Genomic_DNA"/>
</dbReference>
<evidence type="ECO:0000313" key="2">
    <source>
        <dbReference type="Proteomes" id="UP000663868"/>
    </source>
</evidence>
<sequence>MLARLNYIGNAILFDQSLAPQGPMISLTFSAMAGRKFSHPFPPECRPQDLYKVVADKVYPNFTPDVGLGCDNRAVFPFKLLFQGKTIPYNDSTVEDKNRFEEMKKQMKAGTLILVGEKLSGGDDNELSGMNAISAKFLIRMKSALDKLPTWMEVKCLMCRKTTDCIQFTCSTRGCLNDICTPCIPEHFARNGYLLPCFFCEKIIELDTFIPGDAFKMSYNHFEHLDELQRTIDFQKCNFKNHNFFHVDVTHSSSTQQCTHVSNVHIATVQCVFSAMLIGTGRL</sequence>
<organism evidence="1 2">
    <name type="scientific">Adineta steineri</name>
    <dbReference type="NCBI Taxonomy" id="433720"/>
    <lineage>
        <taxon>Eukaryota</taxon>
        <taxon>Metazoa</taxon>
        <taxon>Spiralia</taxon>
        <taxon>Gnathifera</taxon>
        <taxon>Rotifera</taxon>
        <taxon>Eurotatoria</taxon>
        <taxon>Bdelloidea</taxon>
        <taxon>Adinetida</taxon>
        <taxon>Adinetidae</taxon>
        <taxon>Adineta</taxon>
    </lineage>
</organism>
<dbReference type="Proteomes" id="UP000663868">
    <property type="component" value="Unassembled WGS sequence"/>
</dbReference>
<comment type="caution">
    <text evidence="1">The sequence shown here is derived from an EMBL/GenBank/DDBJ whole genome shotgun (WGS) entry which is preliminary data.</text>
</comment>
<dbReference type="AlphaFoldDB" id="A0A819G556"/>
<gene>
    <name evidence="1" type="ORF">KXQ929_LOCUS21487</name>
</gene>
<proteinExistence type="predicted"/>
<name>A0A819G556_9BILA</name>
<reference evidence="1" key="1">
    <citation type="submission" date="2021-02" db="EMBL/GenBank/DDBJ databases">
        <authorList>
            <person name="Nowell W R."/>
        </authorList>
    </citation>
    <scope>NUCLEOTIDE SEQUENCE</scope>
</reference>
<accession>A0A819G556</accession>
<protein>
    <submittedName>
        <fullName evidence="1">Uncharacterized protein</fullName>
    </submittedName>
</protein>